<name>A0A1M6MJZ5_PARC5</name>
<evidence type="ECO:0000313" key="1">
    <source>
        <dbReference type="EMBL" id="SHJ83777.1"/>
    </source>
</evidence>
<dbReference type="STRING" id="1121301.SAMN02745912_01270"/>
<dbReference type="AlphaFoldDB" id="A0A1M6MJZ5"/>
<evidence type="ECO:0000313" key="2">
    <source>
        <dbReference type="Proteomes" id="UP000184465"/>
    </source>
</evidence>
<organism evidence="1 2">
    <name type="scientific">Paramaledivibacter caminithermalis (strain DSM 15212 / CIP 107654 / DViRD3)</name>
    <name type="common">Clostridium caminithermale</name>
    <dbReference type="NCBI Taxonomy" id="1121301"/>
    <lineage>
        <taxon>Bacteria</taxon>
        <taxon>Bacillati</taxon>
        <taxon>Bacillota</taxon>
        <taxon>Clostridia</taxon>
        <taxon>Peptostreptococcales</taxon>
        <taxon>Caminicellaceae</taxon>
        <taxon>Paramaledivibacter</taxon>
    </lineage>
</organism>
<reference evidence="1 2" key="1">
    <citation type="submission" date="2016-11" db="EMBL/GenBank/DDBJ databases">
        <authorList>
            <person name="Jaros S."/>
            <person name="Januszkiewicz K."/>
            <person name="Wedrychowicz H."/>
        </authorList>
    </citation>
    <scope>NUCLEOTIDE SEQUENCE [LARGE SCALE GENOMIC DNA]</scope>
    <source>
        <strain evidence="1 2">DSM 15212</strain>
    </source>
</reference>
<dbReference type="Proteomes" id="UP000184465">
    <property type="component" value="Unassembled WGS sequence"/>
</dbReference>
<dbReference type="NCBIfam" id="NF038093">
    <property type="entry name" value="GrdX"/>
    <property type="match status" value="1"/>
</dbReference>
<proteinExistence type="predicted"/>
<dbReference type="InterPro" id="IPR047735">
    <property type="entry name" value="GrdX-like"/>
</dbReference>
<keyword evidence="2" id="KW-1185">Reference proteome</keyword>
<sequence length="132" mass="15257">MKNLKKIIITNNVLVHDKYNKKMDIIYLENYSYLDILKFVRDKIHQGHKLLTHPLSGSVKPNETPFKTIAISTDKGKLDLESLSIIEDSIVAAKKLIDCKKTPKWTEEILDDFRVIDFHLINGAIESMDQFN</sequence>
<protein>
    <recommendedName>
        <fullName evidence="3">GrdX protein</fullName>
    </recommendedName>
</protein>
<dbReference type="EMBL" id="FRAG01000011">
    <property type="protein sequence ID" value="SHJ83777.1"/>
    <property type="molecule type" value="Genomic_DNA"/>
</dbReference>
<accession>A0A1M6MJZ5</accession>
<gene>
    <name evidence="1" type="ORF">SAMN02745912_01270</name>
</gene>
<evidence type="ECO:0008006" key="3">
    <source>
        <dbReference type="Google" id="ProtNLM"/>
    </source>
</evidence>
<dbReference type="RefSeq" id="WP_334292994.1">
    <property type="nucleotide sequence ID" value="NZ_FRAG01000011.1"/>
</dbReference>